<proteinExistence type="predicted"/>
<keyword evidence="1" id="KW-0812">Transmembrane</keyword>
<gene>
    <name evidence="2" type="ORF">GLOINDRAFT_87779</name>
</gene>
<reference evidence="2" key="1">
    <citation type="submission" date="2013-07" db="EMBL/GenBank/DDBJ databases">
        <title>The genome of an arbuscular mycorrhizal fungus provides insights into the evolution of the oldest plant symbiosis.</title>
        <authorList>
            <consortium name="DOE Joint Genome Institute"/>
            <person name="Tisserant E."/>
            <person name="Malbreil M."/>
            <person name="Kuo A."/>
            <person name="Kohler A."/>
            <person name="Symeonidi A."/>
            <person name="Balestrini R."/>
            <person name="Charron P."/>
            <person name="Duensing N."/>
            <person name="Frei-dit-Frey N."/>
            <person name="Gianinazzi-Pearson V."/>
            <person name="Gilbert B."/>
            <person name="Handa Y."/>
            <person name="Hijri M."/>
            <person name="Kaul R."/>
            <person name="Kawaguchi M."/>
            <person name="Krajinski F."/>
            <person name="Lammers P."/>
            <person name="Lapierre D."/>
            <person name="Masclaux F.G."/>
            <person name="Murat C."/>
            <person name="Morin E."/>
            <person name="Ndikumana S."/>
            <person name="Pagni M."/>
            <person name="Petitpierre D."/>
            <person name="Requena N."/>
            <person name="Rosikiewicz P."/>
            <person name="Riley R."/>
            <person name="Saito K."/>
            <person name="San Clemente H."/>
            <person name="Shapiro H."/>
            <person name="van Tuinen D."/>
            <person name="Becard G."/>
            <person name="Bonfante P."/>
            <person name="Paszkowski U."/>
            <person name="Shachar-Hill Y."/>
            <person name="Young J.P."/>
            <person name="Sanders I.R."/>
            <person name="Henrissat B."/>
            <person name="Rensing S.A."/>
            <person name="Grigoriev I.V."/>
            <person name="Corradi N."/>
            <person name="Roux C."/>
            <person name="Martin F."/>
        </authorList>
    </citation>
    <scope>NUCLEOTIDE SEQUENCE</scope>
    <source>
        <strain evidence="2">DAOM 197198</strain>
    </source>
</reference>
<keyword evidence="1" id="KW-0472">Membrane</keyword>
<dbReference type="HOGENOM" id="CLU_1366901_0_0_1"/>
<name>U9SV80_RHIID</name>
<accession>U9SV80</accession>
<dbReference type="EMBL" id="KI297677">
    <property type="protein sequence ID" value="ERZ99809.1"/>
    <property type="molecule type" value="Genomic_DNA"/>
</dbReference>
<evidence type="ECO:0000256" key="1">
    <source>
        <dbReference type="SAM" id="Phobius"/>
    </source>
</evidence>
<dbReference type="AlphaFoldDB" id="U9SV80"/>
<feature type="transmembrane region" description="Helical" evidence="1">
    <location>
        <begin position="133"/>
        <end position="159"/>
    </location>
</feature>
<evidence type="ECO:0000313" key="2">
    <source>
        <dbReference type="EMBL" id="ERZ99809.1"/>
    </source>
</evidence>
<sequence>MSKLQISPLKSNDYYRSYNTTISNLFGYFFSKIEIESIIFDDKNHNFLKLLIKNIITNMIIHNKFKNDGINSKVEIELIISFNGKVHNLTLERINLRMFRYKFFYGYDEELTTAFTEFRLCVLQPCCTSSIKIFMILPQSMIFLIFELTEITSMIRIIILKLLIVKRYHFDTVFNGLDDELTTALRNYDYMCRSSAVYIS</sequence>
<protein>
    <submittedName>
        <fullName evidence="2">Uncharacterized protein</fullName>
    </submittedName>
</protein>
<organism evidence="2">
    <name type="scientific">Rhizophagus irregularis (strain DAOM 181602 / DAOM 197198 / MUCL 43194)</name>
    <name type="common">Arbuscular mycorrhizal fungus</name>
    <name type="synonym">Glomus intraradices</name>
    <dbReference type="NCBI Taxonomy" id="747089"/>
    <lineage>
        <taxon>Eukaryota</taxon>
        <taxon>Fungi</taxon>
        <taxon>Fungi incertae sedis</taxon>
        <taxon>Mucoromycota</taxon>
        <taxon>Glomeromycotina</taxon>
        <taxon>Glomeromycetes</taxon>
        <taxon>Glomerales</taxon>
        <taxon>Glomeraceae</taxon>
        <taxon>Rhizophagus</taxon>
    </lineage>
</organism>
<keyword evidence="1" id="KW-1133">Transmembrane helix</keyword>